<name>A0AAW0LCJ1_QUESU</name>
<evidence type="ECO:0000256" key="7">
    <source>
        <dbReference type="ARBA" id="ARBA00022777"/>
    </source>
</evidence>
<comment type="caution">
    <text evidence="10">The sequence shown here is derived from an EMBL/GenBank/DDBJ whole genome shotgun (WGS) entry which is preliminary data.</text>
</comment>
<gene>
    <name evidence="10" type="primary">ZEU1_3</name>
    <name evidence="10" type="ORF">CFP56_004557</name>
</gene>
<evidence type="ECO:0000256" key="2">
    <source>
        <dbReference type="ARBA" id="ARBA00009776"/>
    </source>
</evidence>
<dbReference type="GO" id="GO:0006235">
    <property type="term" value="P:dTTP biosynthetic process"/>
    <property type="evidence" value="ECO:0007669"/>
    <property type="project" value="TreeGrafter"/>
</dbReference>
<evidence type="ECO:0000256" key="1">
    <source>
        <dbReference type="ARBA" id="ARBA00004992"/>
    </source>
</evidence>
<keyword evidence="8" id="KW-0067">ATP-binding</keyword>
<evidence type="ECO:0000256" key="4">
    <source>
        <dbReference type="ARBA" id="ARBA00022679"/>
    </source>
</evidence>
<dbReference type="HAMAP" id="MF_00165">
    <property type="entry name" value="Thymidylate_kinase"/>
    <property type="match status" value="1"/>
</dbReference>
<feature type="domain" description="Thymidylate kinase-like" evidence="9">
    <location>
        <begin position="54"/>
        <end position="181"/>
    </location>
</feature>
<evidence type="ECO:0000256" key="3">
    <source>
        <dbReference type="ARBA" id="ARBA00012980"/>
    </source>
</evidence>
<evidence type="ECO:0000313" key="10">
    <source>
        <dbReference type="EMBL" id="KAK7848663.1"/>
    </source>
</evidence>
<evidence type="ECO:0000259" key="9">
    <source>
        <dbReference type="Pfam" id="PF02223"/>
    </source>
</evidence>
<dbReference type="GO" id="GO:0005829">
    <property type="term" value="C:cytosol"/>
    <property type="evidence" value="ECO:0007669"/>
    <property type="project" value="TreeGrafter"/>
</dbReference>
<keyword evidence="7 10" id="KW-0418">Kinase</keyword>
<comment type="similarity">
    <text evidence="2">Belongs to the thymidylate kinase family.</text>
</comment>
<dbReference type="GO" id="GO:0005634">
    <property type="term" value="C:nucleus"/>
    <property type="evidence" value="ECO:0007669"/>
    <property type="project" value="TreeGrafter"/>
</dbReference>
<dbReference type="InterPro" id="IPR027417">
    <property type="entry name" value="P-loop_NTPase"/>
</dbReference>
<accession>A0AAW0LCJ1</accession>
<dbReference type="InterPro" id="IPR018094">
    <property type="entry name" value="Thymidylate_kinase"/>
</dbReference>
<evidence type="ECO:0000256" key="6">
    <source>
        <dbReference type="ARBA" id="ARBA00022741"/>
    </source>
</evidence>
<dbReference type="GO" id="GO:0005739">
    <property type="term" value="C:mitochondrion"/>
    <property type="evidence" value="ECO:0007669"/>
    <property type="project" value="TreeGrafter"/>
</dbReference>
<keyword evidence="6" id="KW-0547">Nucleotide-binding</keyword>
<evidence type="ECO:0000313" key="11">
    <source>
        <dbReference type="Proteomes" id="UP000237347"/>
    </source>
</evidence>
<dbReference type="PANTHER" id="PTHR10344">
    <property type="entry name" value="THYMIDYLATE KINASE"/>
    <property type="match status" value="1"/>
</dbReference>
<dbReference type="Pfam" id="PF02223">
    <property type="entry name" value="Thymidylate_kin"/>
    <property type="match status" value="3"/>
</dbReference>
<dbReference type="CDD" id="cd01672">
    <property type="entry name" value="TMPK"/>
    <property type="match status" value="1"/>
</dbReference>
<dbReference type="InterPro" id="IPR039430">
    <property type="entry name" value="Thymidylate_kin-like_dom"/>
</dbReference>
<organism evidence="10 11">
    <name type="scientific">Quercus suber</name>
    <name type="common">Cork oak</name>
    <dbReference type="NCBI Taxonomy" id="58331"/>
    <lineage>
        <taxon>Eukaryota</taxon>
        <taxon>Viridiplantae</taxon>
        <taxon>Streptophyta</taxon>
        <taxon>Embryophyta</taxon>
        <taxon>Tracheophyta</taxon>
        <taxon>Spermatophyta</taxon>
        <taxon>Magnoliopsida</taxon>
        <taxon>eudicotyledons</taxon>
        <taxon>Gunneridae</taxon>
        <taxon>Pentapetalae</taxon>
        <taxon>rosids</taxon>
        <taxon>fabids</taxon>
        <taxon>Fagales</taxon>
        <taxon>Fagaceae</taxon>
        <taxon>Quercus</taxon>
    </lineage>
</organism>
<dbReference type="GO" id="GO:0006227">
    <property type="term" value="P:dUDP biosynthetic process"/>
    <property type="evidence" value="ECO:0007669"/>
    <property type="project" value="TreeGrafter"/>
</dbReference>
<protein>
    <recommendedName>
        <fullName evidence="3">dTMP kinase</fullName>
        <ecNumber evidence="3">2.7.4.9</ecNumber>
    </recommendedName>
</protein>
<feature type="domain" description="Thymidylate kinase-like" evidence="9">
    <location>
        <begin position="271"/>
        <end position="336"/>
    </location>
</feature>
<reference evidence="10 11" key="1">
    <citation type="journal article" date="2018" name="Sci. Data">
        <title>The draft genome sequence of cork oak.</title>
        <authorList>
            <person name="Ramos A.M."/>
            <person name="Usie A."/>
            <person name="Barbosa P."/>
            <person name="Barros P.M."/>
            <person name="Capote T."/>
            <person name="Chaves I."/>
            <person name="Simoes F."/>
            <person name="Abreu I."/>
            <person name="Carrasquinho I."/>
            <person name="Faro C."/>
            <person name="Guimaraes J.B."/>
            <person name="Mendonca D."/>
            <person name="Nobrega F."/>
            <person name="Rodrigues L."/>
            <person name="Saibo N.J.M."/>
            <person name="Varela M.C."/>
            <person name="Egas C."/>
            <person name="Matos J."/>
            <person name="Miguel C.M."/>
            <person name="Oliveira M.M."/>
            <person name="Ricardo C.P."/>
            <person name="Goncalves S."/>
        </authorList>
    </citation>
    <scope>NUCLEOTIDE SEQUENCE [LARGE SCALE GENOMIC DNA]</scope>
    <source>
        <strain evidence="11">cv. HL8</strain>
    </source>
</reference>
<dbReference type="EC" id="2.7.4.9" evidence="3"/>
<dbReference type="GO" id="GO:0004798">
    <property type="term" value="F:dTMP kinase activity"/>
    <property type="evidence" value="ECO:0007669"/>
    <property type="project" value="UniProtKB-EC"/>
</dbReference>
<dbReference type="PANTHER" id="PTHR10344:SF1">
    <property type="entry name" value="THYMIDYLATE KINASE"/>
    <property type="match status" value="1"/>
</dbReference>
<dbReference type="SUPFAM" id="SSF52540">
    <property type="entry name" value="P-loop containing nucleoside triphosphate hydrolases"/>
    <property type="match status" value="2"/>
</dbReference>
<dbReference type="EMBL" id="PKMF04000124">
    <property type="protein sequence ID" value="KAK7848663.1"/>
    <property type="molecule type" value="Genomic_DNA"/>
</dbReference>
<evidence type="ECO:0000256" key="8">
    <source>
        <dbReference type="ARBA" id="ARBA00022840"/>
    </source>
</evidence>
<dbReference type="AlphaFoldDB" id="A0AAW0LCJ1"/>
<comment type="pathway">
    <text evidence="1">Pyrimidine metabolism; dTTP biosynthesis.</text>
</comment>
<dbReference type="Proteomes" id="UP000237347">
    <property type="component" value="Unassembled WGS sequence"/>
</dbReference>
<keyword evidence="11" id="KW-1185">Reference proteome</keyword>
<dbReference type="GO" id="GO:0004550">
    <property type="term" value="F:nucleoside diphosphate kinase activity"/>
    <property type="evidence" value="ECO:0007669"/>
    <property type="project" value="TreeGrafter"/>
</dbReference>
<evidence type="ECO:0000256" key="5">
    <source>
        <dbReference type="ARBA" id="ARBA00022727"/>
    </source>
</evidence>
<keyword evidence="4" id="KW-0808">Transferase</keyword>
<feature type="domain" description="Thymidylate kinase-like" evidence="9">
    <location>
        <begin position="373"/>
        <end position="480"/>
    </location>
</feature>
<dbReference type="Gene3D" id="3.40.50.300">
    <property type="entry name" value="P-loop containing nucleotide triphosphate hydrolases"/>
    <property type="match status" value="2"/>
</dbReference>
<dbReference type="GO" id="GO:0005524">
    <property type="term" value="F:ATP binding"/>
    <property type="evidence" value="ECO:0007669"/>
    <property type="project" value="UniProtKB-KW"/>
</dbReference>
<dbReference type="GO" id="GO:0006233">
    <property type="term" value="P:dTDP biosynthetic process"/>
    <property type="evidence" value="ECO:0007669"/>
    <property type="project" value="InterPro"/>
</dbReference>
<dbReference type="PROSITE" id="PS01331">
    <property type="entry name" value="THYMIDYLATE_KINASE"/>
    <property type="match status" value="2"/>
</dbReference>
<dbReference type="InterPro" id="IPR018095">
    <property type="entry name" value="Thymidylate_kin_CS"/>
</dbReference>
<sequence length="661" mass="75600">MQVCRLGRDMIHAYYLTLSRNFGVQALAKSLKSQLKFPRKYPISSESRGALVVLEGLDRSGKTSQSSRLLSYLEGLGHSAELLRFPDRSTNVGQMISSYLSNKSQLDDHTIHLLFSANRWEKRSLMETKLKTRTTLIVDRYSYSGVAFSSAKGLGVEWCKAPEVGLLAPDLVLYLDIQPEDDDRTSSTVDACQPIEDIEKQLQELVLESVMMCQKGKPLANLWSVQAFGKSLKSQLNFPHKCPIGQIQMANTNNSIVSGCNSESRGALVVLEGLDRSGKTSQSSRLLTYLEGLGHSVELWRFPDRSTNVGQMISSYLSNKSQLDDHTIHLLFSANHGIMSTWVFMFPLSIIYWDKNLSDYVYKHTFDCGWTLLRSLMETKLKTGTTLIVDRYSYSGVAFSSAKGLGDEWCKAPEIGLLAPDLVLYLDIQPEKAAERGGYGAEKYEQLEFQRKVAQCYQVLHDASWKIVDACQPIEDIEKQLQELVLECVMACQKGKPLANLWSELTNIGQDNVSHDTFANLERPLDKRVEKERVSKRKNEDNMSYKFTGILNGIEEGKKTNDKEIEILEKTCLQEQDQDFVKKEQEQKRIRMKKEQEQERLCIMQEKLQMEQLKEEERIIMMDTSSLSQIQQEYFHQRQMDILRNRRSLVEQNEIYCQITN</sequence>
<keyword evidence="5" id="KW-0545">Nucleotide biosynthesis</keyword>
<proteinExistence type="inferred from homology"/>
<dbReference type="NCBIfam" id="TIGR00041">
    <property type="entry name" value="DTMP_kinase"/>
    <property type="match status" value="1"/>
</dbReference>